<dbReference type="EMBL" id="JWZX01001099">
    <property type="protein sequence ID" value="KOO34770.1"/>
    <property type="molecule type" value="Genomic_DNA"/>
</dbReference>
<evidence type="ECO:0000259" key="2">
    <source>
        <dbReference type="Pfam" id="PF02932"/>
    </source>
</evidence>
<keyword evidence="1" id="KW-0812">Transmembrane</keyword>
<dbReference type="SUPFAM" id="SSF90112">
    <property type="entry name" value="Neurotransmitter-gated ion-channel transmembrane pore"/>
    <property type="match status" value="1"/>
</dbReference>
<organism evidence="3 4">
    <name type="scientific">Chrysochromulina tobinii</name>
    <dbReference type="NCBI Taxonomy" id="1460289"/>
    <lineage>
        <taxon>Eukaryota</taxon>
        <taxon>Haptista</taxon>
        <taxon>Haptophyta</taxon>
        <taxon>Prymnesiophyceae</taxon>
        <taxon>Prymnesiales</taxon>
        <taxon>Chrysochromulinaceae</taxon>
        <taxon>Chrysochromulina</taxon>
    </lineage>
</organism>
<keyword evidence="1" id="KW-1133">Transmembrane helix</keyword>
<feature type="transmembrane region" description="Helical" evidence="1">
    <location>
        <begin position="360"/>
        <end position="380"/>
    </location>
</feature>
<dbReference type="GO" id="GO:0005216">
    <property type="term" value="F:monoatomic ion channel activity"/>
    <property type="evidence" value="ECO:0007669"/>
    <property type="project" value="InterPro"/>
</dbReference>
<dbReference type="InterPro" id="IPR038050">
    <property type="entry name" value="Neuro_actylchol_rec"/>
</dbReference>
<feature type="domain" description="Neurotransmitter-gated ion-channel transmembrane" evidence="2">
    <location>
        <begin position="222"/>
        <end position="301"/>
    </location>
</feature>
<dbReference type="InterPro" id="IPR036719">
    <property type="entry name" value="Neuro-gated_channel_TM_sf"/>
</dbReference>
<protein>
    <recommendedName>
        <fullName evidence="2">Neurotransmitter-gated ion-channel transmembrane domain-containing protein</fullName>
    </recommendedName>
</protein>
<dbReference type="Gene3D" id="1.20.58.390">
    <property type="entry name" value="Neurotransmitter-gated ion-channel transmembrane domain"/>
    <property type="match status" value="1"/>
</dbReference>
<dbReference type="AlphaFoldDB" id="A0A0M0K7H6"/>
<evidence type="ECO:0000313" key="4">
    <source>
        <dbReference type="Proteomes" id="UP000037460"/>
    </source>
</evidence>
<dbReference type="InterPro" id="IPR006029">
    <property type="entry name" value="Neurotrans-gated_channel_TM"/>
</dbReference>
<evidence type="ECO:0000256" key="1">
    <source>
        <dbReference type="SAM" id="Phobius"/>
    </source>
</evidence>
<name>A0A0M0K7H6_9EUKA</name>
<gene>
    <name evidence="3" type="ORF">Ctob_012755</name>
</gene>
<dbReference type="GO" id="GO:0004888">
    <property type="term" value="F:transmembrane signaling receptor activity"/>
    <property type="evidence" value="ECO:0007669"/>
    <property type="project" value="InterPro"/>
</dbReference>
<comment type="caution">
    <text evidence="3">The sequence shown here is derived from an EMBL/GenBank/DDBJ whole genome shotgun (WGS) entry which is preliminary data.</text>
</comment>
<accession>A0A0M0K7H6</accession>
<reference evidence="4" key="1">
    <citation type="journal article" date="2015" name="PLoS Genet.">
        <title>Genome Sequence and Transcriptome Analyses of Chrysochromulina tobin: Metabolic Tools for Enhanced Algal Fitness in the Prominent Order Prymnesiales (Haptophyceae).</title>
        <authorList>
            <person name="Hovde B.T."/>
            <person name="Deodato C.R."/>
            <person name="Hunsperger H.M."/>
            <person name="Ryken S.A."/>
            <person name="Yost W."/>
            <person name="Jha R.K."/>
            <person name="Patterson J."/>
            <person name="Monnat R.J. Jr."/>
            <person name="Barlow S.B."/>
            <person name="Starkenburg S.R."/>
            <person name="Cattolico R.A."/>
        </authorList>
    </citation>
    <scope>NUCLEOTIDE SEQUENCE</scope>
    <source>
        <strain evidence="4">CCMP291</strain>
    </source>
</reference>
<keyword evidence="1" id="KW-0472">Membrane</keyword>
<dbReference type="Proteomes" id="UP000037460">
    <property type="component" value="Unassembled WGS sequence"/>
</dbReference>
<dbReference type="GO" id="GO:0016020">
    <property type="term" value="C:membrane"/>
    <property type="evidence" value="ECO:0007669"/>
    <property type="project" value="InterPro"/>
</dbReference>
<dbReference type="Pfam" id="PF02932">
    <property type="entry name" value="Neur_chan_memb"/>
    <property type="match status" value="1"/>
</dbReference>
<proteinExistence type="predicted"/>
<keyword evidence="4" id="KW-1185">Reference proteome</keyword>
<dbReference type="PANTHER" id="PTHR18945">
    <property type="entry name" value="NEUROTRANSMITTER GATED ION CHANNEL"/>
    <property type="match status" value="1"/>
</dbReference>
<sequence>MVFRVHLIFRPRKEALQFLPEQGRRVNSEDDAWKELERLEALPNLGVLNGKPSFTSKLEFFRVSDAKSVYDGTDEVEIWFPSLPSNDREREAAIAVLTYQIEASDVQLNLKFKGFPFDAHELSVKLFLPKKHKDKMYELHCDPNMRVNSEGIKAREQGGQGILELKPDVKDGLFEWDVIPEKTELVRNENATGDQSGITMRIGIRRIPQHYVTKFLFRPGVIAALACVSTFIPSVEIGDRLALTFTILLTLTGINYTSSDSLPALPYSTALDEYHEACHYLVYGVIAHNISFFLYASRRSKLCAAEPTTNTAAGTVDPTMAACVASADAPCAAASEAADVAATVASRWCRMCGYNIVVDYWILLDLDDFVMSFIFAYWIYWNFRWFAIHK</sequence>
<evidence type="ECO:0000313" key="3">
    <source>
        <dbReference type="EMBL" id="KOO34770.1"/>
    </source>
</evidence>
<dbReference type="InterPro" id="IPR006201">
    <property type="entry name" value="Neur_channel"/>
</dbReference>